<evidence type="ECO:0000313" key="7">
    <source>
        <dbReference type="EMBL" id="MXP21487.1"/>
    </source>
</evidence>
<dbReference type="SUPFAM" id="SSF56281">
    <property type="entry name" value="Metallo-hydrolase/oxidoreductase"/>
    <property type="match status" value="1"/>
</dbReference>
<evidence type="ECO:0000259" key="6">
    <source>
        <dbReference type="SMART" id="SM00849"/>
    </source>
</evidence>
<dbReference type="InterPro" id="IPR001279">
    <property type="entry name" value="Metallo-B-lactamas"/>
</dbReference>
<evidence type="ECO:0000313" key="8">
    <source>
        <dbReference type="Proteomes" id="UP000475545"/>
    </source>
</evidence>
<dbReference type="EMBL" id="WMBR01000002">
    <property type="protein sequence ID" value="MXP21487.1"/>
    <property type="molecule type" value="Genomic_DNA"/>
</dbReference>
<organism evidence="7 8">
    <name type="scientific">Gordonia mangrovi</name>
    <dbReference type="NCBI Taxonomy" id="2665643"/>
    <lineage>
        <taxon>Bacteria</taxon>
        <taxon>Bacillati</taxon>
        <taxon>Actinomycetota</taxon>
        <taxon>Actinomycetes</taxon>
        <taxon>Mycobacteriales</taxon>
        <taxon>Gordoniaceae</taxon>
        <taxon>Gordonia</taxon>
    </lineage>
</organism>
<proteinExistence type="inferred from homology"/>
<accession>A0A6L7GQ59</accession>
<evidence type="ECO:0000256" key="5">
    <source>
        <dbReference type="SAM" id="MobiDB-lite"/>
    </source>
</evidence>
<dbReference type="Gene3D" id="3.60.15.10">
    <property type="entry name" value="Ribonuclease Z/Hydroxyacylglutathione hydrolase-like"/>
    <property type="match status" value="1"/>
</dbReference>
<feature type="region of interest" description="Disordered" evidence="5">
    <location>
        <begin position="338"/>
        <end position="360"/>
    </location>
</feature>
<dbReference type="InterPro" id="IPR036866">
    <property type="entry name" value="RibonucZ/Hydroxyglut_hydro"/>
</dbReference>
<keyword evidence="8" id="KW-1185">Reference proteome</keyword>
<name>A0A6L7GQ59_9ACTN</name>
<feature type="region of interest" description="Disordered" evidence="5">
    <location>
        <begin position="27"/>
        <end position="114"/>
    </location>
</feature>
<dbReference type="GO" id="GO:0046872">
    <property type="term" value="F:metal ion binding"/>
    <property type="evidence" value="ECO:0007669"/>
    <property type="project" value="UniProtKB-KW"/>
</dbReference>
<keyword evidence="2" id="KW-0479">Metal-binding</keyword>
<evidence type="ECO:0000256" key="3">
    <source>
        <dbReference type="ARBA" id="ARBA00022801"/>
    </source>
</evidence>
<feature type="region of interest" description="Disordered" evidence="5">
    <location>
        <begin position="217"/>
        <end position="247"/>
    </location>
</feature>
<comment type="similarity">
    <text evidence="1">Belongs to the metallo-beta-lactamase superfamily.</text>
</comment>
<sequence>MGEFGVEFACNSFRLPQKGGGVDVVERLRTQTRESTDGPATRPRVHAVCGRRPASRRTVGEGHGPPPTARPTPGQLDHGRRIARPRSDGGGARPTASRSAGPGHGTRRGASPLRRLPSAMTTFVVDHPHATFLVDPGFCRDARERVLGQLPWITRQLVTPPRETISTADGLRRHPPRRAPNFAVATHAHWDHVCGLLDLPGLEVLLHRTERDWIMAGQPPPAGACAARSPTGGRSRRMSSTPTGRHVHLQPRPVRRRIGPHRRTRRADPGQCGCTRRLRPAGCCLAGDAAWHHEQVDHLRQKPAIPGEFVDVDQDAAFASLHRQHLARHLARVIPTHDSDSSAHLCSGDDSAATRPPSGR</sequence>
<keyword evidence="4" id="KW-0862">Zinc</keyword>
<comment type="caution">
    <text evidence="7">The sequence shown here is derived from an EMBL/GenBank/DDBJ whole genome shotgun (WGS) entry which is preliminary data.</text>
</comment>
<dbReference type="PANTHER" id="PTHR42978">
    <property type="entry name" value="QUORUM-QUENCHING LACTONASE YTNP-RELATED-RELATED"/>
    <property type="match status" value="1"/>
</dbReference>
<keyword evidence="3 7" id="KW-0378">Hydrolase</keyword>
<protein>
    <submittedName>
        <fullName evidence="7">MBL fold metallo-hydrolase</fullName>
    </submittedName>
</protein>
<dbReference type="Pfam" id="PF00753">
    <property type="entry name" value="Lactamase_B"/>
    <property type="match status" value="1"/>
</dbReference>
<evidence type="ECO:0000256" key="1">
    <source>
        <dbReference type="ARBA" id="ARBA00007749"/>
    </source>
</evidence>
<evidence type="ECO:0000256" key="2">
    <source>
        <dbReference type="ARBA" id="ARBA00022723"/>
    </source>
</evidence>
<dbReference type="InterPro" id="IPR051013">
    <property type="entry name" value="MBL_superfamily_lactonases"/>
</dbReference>
<feature type="compositionally biased region" description="Basic and acidic residues" evidence="5">
    <location>
        <begin position="27"/>
        <end position="36"/>
    </location>
</feature>
<dbReference type="GO" id="GO:0016787">
    <property type="term" value="F:hydrolase activity"/>
    <property type="evidence" value="ECO:0007669"/>
    <property type="project" value="UniProtKB-KW"/>
</dbReference>
<dbReference type="AlphaFoldDB" id="A0A6L7GQ59"/>
<dbReference type="Proteomes" id="UP000475545">
    <property type="component" value="Unassembled WGS sequence"/>
</dbReference>
<evidence type="ECO:0000256" key="4">
    <source>
        <dbReference type="ARBA" id="ARBA00022833"/>
    </source>
</evidence>
<dbReference type="SMART" id="SM00849">
    <property type="entry name" value="Lactamase_B"/>
    <property type="match status" value="1"/>
</dbReference>
<gene>
    <name evidence="7" type="ORF">GIY30_09000</name>
</gene>
<feature type="domain" description="Metallo-beta-lactamase" evidence="6">
    <location>
        <begin position="119"/>
        <end position="337"/>
    </location>
</feature>
<reference evidence="7 8" key="1">
    <citation type="submission" date="2019-11" db="EMBL/GenBank/DDBJ databases">
        <title>Gordonia sp. nov., a novel actinobacterium isolated from mangrove soil in Hainan.</title>
        <authorList>
            <person name="Huang X."/>
            <person name="Xie Y."/>
            <person name="Chu X."/>
            <person name="Xiao K."/>
        </authorList>
    </citation>
    <scope>NUCLEOTIDE SEQUENCE [LARGE SCALE GENOMIC DNA]</scope>
    <source>
        <strain evidence="7 8">HNM0687</strain>
    </source>
</reference>
<dbReference type="PANTHER" id="PTHR42978:SF3">
    <property type="entry name" value="BLR3078 PROTEIN"/>
    <property type="match status" value="1"/>
</dbReference>